<dbReference type="AlphaFoldDB" id="A0A1Q9D954"/>
<evidence type="ECO:0000313" key="3">
    <source>
        <dbReference type="Proteomes" id="UP000186817"/>
    </source>
</evidence>
<accession>A0A1Q9D954</accession>
<evidence type="ECO:0000256" key="1">
    <source>
        <dbReference type="SAM" id="MobiDB-lite"/>
    </source>
</evidence>
<keyword evidence="3" id="KW-1185">Reference proteome</keyword>
<protein>
    <submittedName>
        <fullName evidence="2">Uncharacterized protein</fullName>
    </submittedName>
</protein>
<feature type="region of interest" description="Disordered" evidence="1">
    <location>
        <begin position="33"/>
        <end position="77"/>
    </location>
</feature>
<name>A0A1Q9D954_SYMMI</name>
<dbReference type="EMBL" id="LSRX01000654">
    <property type="protein sequence ID" value="OLP91696.1"/>
    <property type="molecule type" value="Genomic_DNA"/>
</dbReference>
<evidence type="ECO:0000313" key="2">
    <source>
        <dbReference type="EMBL" id="OLP91696.1"/>
    </source>
</evidence>
<organism evidence="2 3">
    <name type="scientific">Symbiodinium microadriaticum</name>
    <name type="common">Dinoflagellate</name>
    <name type="synonym">Zooxanthella microadriatica</name>
    <dbReference type="NCBI Taxonomy" id="2951"/>
    <lineage>
        <taxon>Eukaryota</taxon>
        <taxon>Sar</taxon>
        <taxon>Alveolata</taxon>
        <taxon>Dinophyceae</taxon>
        <taxon>Suessiales</taxon>
        <taxon>Symbiodiniaceae</taxon>
        <taxon>Symbiodinium</taxon>
    </lineage>
</organism>
<sequence>MRLQLPMLQITFVLDCTLQCGLRPSYVGGLGEPASVGQKKCDVDAPQSRPGDATEAPQDARGQTLWPQLSAMDARNP</sequence>
<gene>
    <name evidence="2" type="ORF">AK812_SmicGene26584</name>
</gene>
<proteinExistence type="predicted"/>
<dbReference type="Proteomes" id="UP000186817">
    <property type="component" value="Unassembled WGS sequence"/>
</dbReference>
<reference evidence="2 3" key="1">
    <citation type="submission" date="2016-02" db="EMBL/GenBank/DDBJ databases">
        <title>Genome analysis of coral dinoflagellate symbionts highlights evolutionary adaptations to a symbiotic lifestyle.</title>
        <authorList>
            <person name="Aranda M."/>
            <person name="Li Y."/>
            <person name="Liew Y.J."/>
            <person name="Baumgarten S."/>
            <person name="Simakov O."/>
            <person name="Wilson M."/>
            <person name="Piel J."/>
            <person name="Ashoor H."/>
            <person name="Bougouffa S."/>
            <person name="Bajic V.B."/>
            <person name="Ryu T."/>
            <person name="Ravasi T."/>
            <person name="Bayer T."/>
            <person name="Micklem G."/>
            <person name="Kim H."/>
            <person name="Bhak J."/>
            <person name="Lajeunesse T.C."/>
            <person name="Voolstra C.R."/>
        </authorList>
    </citation>
    <scope>NUCLEOTIDE SEQUENCE [LARGE SCALE GENOMIC DNA]</scope>
    <source>
        <strain evidence="2 3">CCMP2467</strain>
    </source>
</reference>
<comment type="caution">
    <text evidence="2">The sequence shown here is derived from an EMBL/GenBank/DDBJ whole genome shotgun (WGS) entry which is preliminary data.</text>
</comment>